<evidence type="ECO:0000313" key="1">
    <source>
        <dbReference type="EMBL" id="RHW19823.1"/>
    </source>
</evidence>
<dbReference type="Proteomes" id="UP000265745">
    <property type="component" value="Unassembled WGS sequence"/>
</dbReference>
<dbReference type="Pfam" id="PF07103">
    <property type="entry name" value="DUF1365"/>
    <property type="match status" value="1"/>
</dbReference>
<reference evidence="1 2" key="1">
    <citation type="submission" date="2018-06" db="EMBL/GenBank/DDBJ databases">
        <title>Pseudomonas jilinensis sp. nov., isolated from the production water of Jilin Oilfield in China.</title>
        <authorList>
            <person name="Wang J."/>
        </authorList>
    </citation>
    <scope>NUCLEOTIDE SEQUENCE [LARGE SCALE GENOMIC DNA]</scope>
    <source>
        <strain evidence="1 2">JS15-10A1</strain>
    </source>
</reference>
<dbReference type="OrthoDB" id="9778801at2"/>
<proteinExistence type="predicted"/>
<dbReference type="PANTHER" id="PTHR33973">
    <property type="entry name" value="OS07G0153300 PROTEIN"/>
    <property type="match status" value="1"/>
</dbReference>
<protein>
    <submittedName>
        <fullName evidence="1">DUF1365 domain-containing protein</fullName>
    </submittedName>
</protein>
<gene>
    <name evidence="1" type="ORF">C2846_16925</name>
</gene>
<organism evidence="1 2">
    <name type="scientific">Pseudomonas jilinensis</name>
    <dbReference type="NCBI Taxonomy" id="2078689"/>
    <lineage>
        <taxon>Bacteria</taxon>
        <taxon>Pseudomonadati</taxon>
        <taxon>Pseudomonadota</taxon>
        <taxon>Gammaproteobacteria</taxon>
        <taxon>Pseudomonadales</taxon>
        <taxon>Pseudomonadaceae</taxon>
        <taxon>Pseudomonas</taxon>
    </lineage>
</organism>
<dbReference type="InterPro" id="IPR010775">
    <property type="entry name" value="DUF1365"/>
</dbReference>
<accession>A0A396RZA0</accession>
<dbReference type="EMBL" id="QJSA01000018">
    <property type="protein sequence ID" value="RHW19823.1"/>
    <property type="molecule type" value="Genomic_DNA"/>
</dbReference>
<sequence>MASALYRGRVWHKRRSPRVHAFSYRLSLLWLDLDEQAQVFGLSTLWSGHWYSPMRFRESDYLSRHRHAHESLACCARRLAREHLDLPLDGPVRLLTQVRSFGLLFNPVSFFYCYHANGQLGAIIAEVSNTPWNERFCYLLPAQPDSAAQSFSLDKAFHVSPFMPLSQTYRMRFSTPDRQARVLIQSQQNGQPVFDAALQLQRLPLSPAVLRREALSFPFMVIKTVTGIYWQALRLWLKRTPVFSHHPAANNALAARQPPPNDIS</sequence>
<comment type="caution">
    <text evidence="1">The sequence shown here is derived from an EMBL/GenBank/DDBJ whole genome shotgun (WGS) entry which is preliminary data.</text>
</comment>
<dbReference type="PANTHER" id="PTHR33973:SF4">
    <property type="entry name" value="OS07G0153300 PROTEIN"/>
    <property type="match status" value="1"/>
</dbReference>
<name>A0A396RZA0_9PSED</name>
<dbReference type="AlphaFoldDB" id="A0A396RZA0"/>
<dbReference type="RefSeq" id="WP_119702053.1">
    <property type="nucleotide sequence ID" value="NZ_QJSA01000018.1"/>
</dbReference>
<keyword evidence="2" id="KW-1185">Reference proteome</keyword>
<evidence type="ECO:0000313" key="2">
    <source>
        <dbReference type="Proteomes" id="UP000265745"/>
    </source>
</evidence>